<dbReference type="InterPro" id="IPR036086">
    <property type="entry name" value="ParB/Sulfiredoxin_sf"/>
</dbReference>
<dbReference type="PANTHER" id="PTHR33375:SF1">
    <property type="entry name" value="CHROMOSOME-PARTITIONING PROTEIN PARB-RELATED"/>
    <property type="match status" value="1"/>
</dbReference>
<dbReference type="NCBIfam" id="TIGR00180">
    <property type="entry name" value="parB_part"/>
    <property type="match status" value="1"/>
</dbReference>
<evidence type="ECO:0000313" key="4">
    <source>
        <dbReference type="Proteomes" id="UP000521868"/>
    </source>
</evidence>
<dbReference type="GO" id="GO:0003677">
    <property type="term" value="F:DNA binding"/>
    <property type="evidence" value="ECO:0007669"/>
    <property type="project" value="InterPro"/>
</dbReference>
<dbReference type="CDD" id="cd16405">
    <property type="entry name" value="RepB_like_N"/>
    <property type="match status" value="1"/>
</dbReference>
<comment type="similarity">
    <text evidence="1">Belongs to the ParB family.</text>
</comment>
<dbReference type="EMBL" id="VTOX01000006">
    <property type="protein sequence ID" value="NKE67610.1"/>
    <property type="molecule type" value="Genomic_DNA"/>
</dbReference>
<dbReference type="SUPFAM" id="SSF109709">
    <property type="entry name" value="KorB DNA-binding domain-like"/>
    <property type="match status" value="1"/>
</dbReference>
<accession>A0A7X6DI54</accession>
<dbReference type="InterPro" id="IPR037972">
    <property type="entry name" value="RepB_N"/>
</dbReference>
<organism evidence="3 4">
    <name type="scientific">Ramlibacter lithotrophicus</name>
    <dbReference type="NCBI Taxonomy" id="2606681"/>
    <lineage>
        <taxon>Bacteria</taxon>
        <taxon>Pseudomonadati</taxon>
        <taxon>Pseudomonadota</taxon>
        <taxon>Betaproteobacteria</taxon>
        <taxon>Burkholderiales</taxon>
        <taxon>Comamonadaceae</taxon>
        <taxon>Ramlibacter</taxon>
    </lineage>
</organism>
<dbReference type="Gene3D" id="3.90.1530.10">
    <property type="entry name" value="Conserved hypothetical protein from pyrococcus furiosus pfu- 392566-001, ParB domain"/>
    <property type="match status" value="1"/>
</dbReference>
<feature type="domain" description="ParB-like N-terminal" evidence="2">
    <location>
        <begin position="45"/>
        <end position="145"/>
    </location>
</feature>
<dbReference type="PANTHER" id="PTHR33375">
    <property type="entry name" value="CHROMOSOME-PARTITIONING PROTEIN PARB-RELATED"/>
    <property type="match status" value="1"/>
</dbReference>
<dbReference type="AlphaFoldDB" id="A0A7X6DI54"/>
<dbReference type="GO" id="GO:0007059">
    <property type="term" value="P:chromosome segregation"/>
    <property type="evidence" value="ECO:0007669"/>
    <property type="project" value="TreeGrafter"/>
</dbReference>
<keyword evidence="4" id="KW-1185">Reference proteome</keyword>
<dbReference type="Proteomes" id="UP000521868">
    <property type="component" value="Unassembled WGS sequence"/>
</dbReference>
<evidence type="ECO:0000259" key="2">
    <source>
        <dbReference type="SMART" id="SM00470"/>
    </source>
</evidence>
<dbReference type="Gene3D" id="1.10.10.2830">
    <property type="match status" value="1"/>
</dbReference>
<name>A0A7X6DI54_9BURK</name>
<comment type="caution">
    <text evidence="3">The sequence shown here is derived from an EMBL/GenBank/DDBJ whole genome shotgun (WGS) entry which is preliminary data.</text>
</comment>
<dbReference type="InterPro" id="IPR050336">
    <property type="entry name" value="Chromosome_partition/occlusion"/>
</dbReference>
<evidence type="ECO:0000256" key="1">
    <source>
        <dbReference type="ARBA" id="ARBA00006295"/>
    </source>
</evidence>
<proteinExistence type="inferred from homology"/>
<dbReference type="SMART" id="SM00470">
    <property type="entry name" value="ParB"/>
    <property type="match status" value="1"/>
</dbReference>
<evidence type="ECO:0000313" key="3">
    <source>
        <dbReference type="EMBL" id="NKE67610.1"/>
    </source>
</evidence>
<gene>
    <name evidence="3" type="ORF">RAMLITH_17445</name>
</gene>
<dbReference type="GO" id="GO:0005694">
    <property type="term" value="C:chromosome"/>
    <property type="evidence" value="ECO:0007669"/>
    <property type="project" value="TreeGrafter"/>
</dbReference>
<dbReference type="InterPro" id="IPR004437">
    <property type="entry name" value="ParB/RepB/Spo0J"/>
</dbReference>
<dbReference type="SUPFAM" id="SSF110849">
    <property type="entry name" value="ParB/Sulfiredoxin"/>
    <property type="match status" value="1"/>
</dbReference>
<dbReference type="InterPro" id="IPR003115">
    <property type="entry name" value="ParB_N"/>
</dbReference>
<sequence length="266" mass="29114">MQMAFIDEPLAKRASAMSRRGRQLIESAAMLSTTVTDAAHKGALMKLDPTEIARTQFPNRDENGQDEAKVLELRKSIRSAGGNVEPIKVRVRPGTGEEGNPPVHECVYGHRRMDACASLGLPVLAVVVADMDDKALLIERIAENRGRSEYTALEQGRICLAALNAGHFRTQAALADDLGLDESQVSKALELARLPEEVLSAFSLSCELTYRDAKPLTDAVKANKQEVIEKAKTIATMEPRPCTKEVIKLLTEASHPARVERFKTCP</sequence>
<protein>
    <submittedName>
        <fullName evidence="3">ParB/RepB/Spo0J family partition protein</fullName>
    </submittedName>
</protein>
<dbReference type="Pfam" id="PF02195">
    <property type="entry name" value="ParB_N"/>
    <property type="match status" value="1"/>
</dbReference>
<reference evidence="3 4" key="1">
    <citation type="journal article" date="2020" name="Nature">
        <title>Bacterial chemolithoautotrophy via manganese oxidation.</title>
        <authorList>
            <person name="Yu H."/>
            <person name="Leadbetter J.R."/>
        </authorList>
    </citation>
    <scope>NUCLEOTIDE SEQUENCE [LARGE SCALE GENOMIC DNA]</scope>
    <source>
        <strain evidence="3 4">RBP-1</strain>
    </source>
</reference>